<sequence length="257" mass="30189">MTEYTKLKSYYGRDLAKLLADKVYKKYPKFQKQKFIDTVDKKITNLELKGRVEVIADTLHEFLPMDYKEAVNLIMSILGPPNQNETGMFRDGYWIMPLAFLIEKYGTDEFEISTNAIYQITQRHTGEYAVRPFLVKYPEKMTSLMFKWSQSKNVHVRRLSSEGIRPRLPWAKKMDQFILDPKPILPILENLKQDESLFVKKSVANNLNDILKDNYNIGFEVLKKWSESQNADTQWIVKHALRNEIRKGNLEAKTLIM</sequence>
<gene>
    <name evidence="1" type="ORF">NMY3_01667</name>
</gene>
<dbReference type="InterPro" id="IPR014825">
    <property type="entry name" value="DNA_alkylation"/>
</dbReference>
<proteinExistence type="predicted"/>
<dbReference type="InterPro" id="IPR016024">
    <property type="entry name" value="ARM-type_fold"/>
</dbReference>
<dbReference type="SUPFAM" id="SSF48371">
    <property type="entry name" value="ARM repeat"/>
    <property type="match status" value="1"/>
</dbReference>
<keyword evidence="2" id="KW-1185">Reference proteome</keyword>
<name>A0A654LYN8_9ARCH</name>
<dbReference type="Proteomes" id="UP000058925">
    <property type="component" value="Chromosome"/>
</dbReference>
<evidence type="ECO:0000313" key="2">
    <source>
        <dbReference type="Proteomes" id="UP000058925"/>
    </source>
</evidence>
<dbReference type="GeneID" id="60421687"/>
<reference evidence="2" key="1">
    <citation type="submission" date="2015-10" db="EMBL/GenBank/DDBJ databases">
        <title>Niche specialization of a soil ammonia-oxidizing archaeon, Candidatus Nitrosocosmicus oleophilus.</title>
        <authorList>
            <person name="Jung M.-Y."/>
            <person name="Rhee S.-K."/>
        </authorList>
    </citation>
    <scope>NUCLEOTIDE SEQUENCE [LARGE SCALE GENOMIC DNA]</scope>
    <source>
        <strain evidence="2">MY3</strain>
    </source>
</reference>
<accession>A0A654LYN8</accession>
<dbReference type="EMBL" id="CP012850">
    <property type="protein sequence ID" value="ALI35870.1"/>
    <property type="molecule type" value="Genomic_DNA"/>
</dbReference>
<dbReference type="OrthoDB" id="78049at2157"/>
<organism evidence="1 2">
    <name type="scientific">Candidatus Nitrosocosmicus oleophilus</name>
    <dbReference type="NCBI Taxonomy" id="1353260"/>
    <lineage>
        <taxon>Archaea</taxon>
        <taxon>Nitrososphaerota</taxon>
        <taxon>Nitrososphaeria</taxon>
        <taxon>Nitrososphaerales</taxon>
        <taxon>Nitrososphaeraceae</taxon>
        <taxon>Candidatus Nitrosocosmicus</taxon>
    </lineage>
</organism>
<dbReference type="RefSeq" id="WP_196818249.1">
    <property type="nucleotide sequence ID" value="NZ_CP012850.1"/>
</dbReference>
<dbReference type="KEGG" id="taa:NMY3_01667"/>
<evidence type="ECO:0000313" key="1">
    <source>
        <dbReference type="EMBL" id="ALI35870.1"/>
    </source>
</evidence>
<protein>
    <submittedName>
        <fullName evidence="1">DNA alkylation repair enzyme</fullName>
    </submittedName>
</protein>
<dbReference type="Pfam" id="PF08713">
    <property type="entry name" value="DNA_alkylation"/>
    <property type="match status" value="1"/>
</dbReference>
<dbReference type="AlphaFoldDB" id="A0A654LYN8"/>
<dbReference type="Gene3D" id="1.25.40.290">
    <property type="entry name" value="ARM repeat domains"/>
    <property type="match status" value="1"/>
</dbReference>